<dbReference type="PIRSF" id="PIRSF015855">
    <property type="entry name" value="TypeIII_Mtase_mKpnI"/>
    <property type="match status" value="1"/>
</dbReference>
<dbReference type="InterPro" id="IPR002052">
    <property type="entry name" value="DNA_methylase_N6_adenine_CS"/>
</dbReference>
<protein>
    <submittedName>
        <fullName evidence="6">Site-specific DNA-methyltransferase</fullName>
    </submittedName>
</protein>
<dbReference type="Gene3D" id="3.40.50.150">
    <property type="entry name" value="Vaccinia Virus protein VP39"/>
    <property type="match status" value="1"/>
</dbReference>
<comment type="caution">
    <text evidence="6">The sequence shown here is derived from an EMBL/GenBank/DDBJ whole genome shotgun (WGS) entry which is preliminary data.</text>
</comment>
<keyword evidence="4" id="KW-0949">S-adenosyl-L-methionine</keyword>
<dbReference type="GO" id="GO:0032259">
    <property type="term" value="P:methylation"/>
    <property type="evidence" value="ECO:0007669"/>
    <property type="project" value="UniProtKB-KW"/>
</dbReference>
<dbReference type="AlphaFoldDB" id="A0A930V5Y7"/>
<accession>A0A930V5Y7</accession>
<dbReference type="GO" id="GO:0003677">
    <property type="term" value="F:DNA binding"/>
    <property type="evidence" value="ECO:0007669"/>
    <property type="project" value="InterPro"/>
</dbReference>
<dbReference type="GO" id="GO:0008170">
    <property type="term" value="F:N-methyltransferase activity"/>
    <property type="evidence" value="ECO:0007669"/>
    <property type="project" value="InterPro"/>
</dbReference>
<evidence type="ECO:0000313" key="6">
    <source>
        <dbReference type="EMBL" id="MBF4163789.1"/>
    </source>
</evidence>
<dbReference type="Proteomes" id="UP000656804">
    <property type="component" value="Unassembled WGS sequence"/>
</dbReference>
<keyword evidence="2" id="KW-0489">Methyltransferase</keyword>
<keyword evidence="3" id="KW-0808">Transferase</keyword>
<gene>
    <name evidence="6" type="ORF">ISG29_19105</name>
</gene>
<dbReference type="Pfam" id="PF01555">
    <property type="entry name" value="N6_N4_Mtase"/>
    <property type="match status" value="1"/>
</dbReference>
<proteinExistence type="inferred from homology"/>
<evidence type="ECO:0000256" key="3">
    <source>
        <dbReference type="ARBA" id="ARBA00022679"/>
    </source>
</evidence>
<evidence type="ECO:0000256" key="4">
    <source>
        <dbReference type="ARBA" id="ARBA00022691"/>
    </source>
</evidence>
<dbReference type="InterPro" id="IPR002295">
    <property type="entry name" value="N4/N6-MTase_EcoPI_Mod-like"/>
</dbReference>
<organism evidence="6 7">
    <name type="scientific">Nocardioides acrostichi</name>
    <dbReference type="NCBI Taxonomy" id="2784339"/>
    <lineage>
        <taxon>Bacteria</taxon>
        <taxon>Bacillati</taxon>
        <taxon>Actinomycetota</taxon>
        <taxon>Actinomycetes</taxon>
        <taxon>Propionibacteriales</taxon>
        <taxon>Nocardioidaceae</taxon>
        <taxon>Nocardioides</taxon>
    </lineage>
</organism>
<comment type="similarity">
    <text evidence="1">Belongs to the N(4)/N(6)-methyltransferase family.</text>
</comment>
<dbReference type="SUPFAM" id="SSF53335">
    <property type="entry name" value="S-adenosyl-L-methionine-dependent methyltransferases"/>
    <property type="match status" value="1"/>
</dbReference>
<dbReference type="EMBL" id="JADIVZ010000015">
    <property type="protein sequence ID" value="MBF4163789.1"/>
    <property type="molecule type" value="Genomic_DNA"/>
</dbReference>
<keyword evidence="7" id="KW-1185">Reference proteome</keyword>
<evidence type="ECO:0000313" key="7">
    <source>
        <dbReference type="Proteomes" id="UP000656804"/>
    </source>
</evidence>
<dbReference type="PROSITE" id="PS00092">
    <property type="entry name" value="N6_MTASE"/>
    <property type="match status" value="1"/>
</dbReference>
<dbReference type="InterPro" id="IPR002941">
    <property type="entry name" value="DNA_methylase_N4/N6"/>
</dbReference>
<name>A0A930V5Y7_9ACTN</name>
<sequence length="400" mass="43663">MRAQGAGGPSLEWPGKQDAAARAEEPVLGELVHLPEESVDAATTCNVVVEGDNLAALVLLAPELGGRVRLAYIDPPYNTGRDLVYRDDVSHADWLSMMYPRLLVARETLAADGVIAVSIDDTEVGHLRLLLDEVMGERNLLAHVVHKARASVSNDRIVSRSHHHLLLYARDLELLATRRSSIGLAPDLEGFANPDDDPRGPWRGVPLDGPGGARKRNPFYAFLGVEGHWRYSRETMQRKHDDGLVVATARGLQQKYFLSQAQARRRTVTSWWDDIGYTSTASRRLTALLGGAYFEAPKPVALVERLLEMFTATEPGALVLDFFAGSGTTGHAVMAANAADGGTRRFVLVQLDEPPSPRSAAAEAGYTSIAQLTRERLRRAGAMYADEGVDIGFRALRIEP</sequence>
<dbReference type="InterPro" id="IPR029063">
    <property type="entry name" value="SAM-dependent_MTases_sf"/>
</dbReference>
<feature type="domain" description="DNA methylase N-4/N-6" evidence="5">
    <location>
        <begin position="68"/>
        <end position="337"/>
    </location>
</feature>
<reference evidence="6" key="1">
    <citation type="submission" date="2020-11" db="EMBL/GenBank/DDBJ databases">
        <title>Nocardioides sp. CBS4Y-1, whole genome shotgun sequence.</title>
        <authorList>
            <person name="Tuo L."/>
        </authorList>
    </citation>
    <scope>NUCLEOTIDE SEQUENCE</scope>
    <source>
        <strain evidence="6">CBS4Y-1</strain>
    </source>
</reference>
<dbReference type="RefSeq" id="WP_194505053.1">
    <property type="nucleotide sequence ID" value="NZ_JADIVZ010000015.1"/>
</dbReference>
<evidence type="ECO:0000259" key="5">
    <source>
        <dbReference type="Pfam" id="PF01555"/>
    </source>
</evidence>
<evidence type="ECO:0000256" key="1">
    <source>
        <dbReference type="ARBA" id="ARBA00006594"/>
    </source>
</evidence>
<dbReference type="PRINTS" id="PR00506">
    <property type="entry name" value="D21N6MTFRASE"/>
</dbReference>
<evidence type="ECO:0000256" key="2">
    <source>
        <dbReference type="ARBA" id="ARBA00022603"/>
    </source>
</evidence>